<sequence length="280" mass="31529">MSFQSIVGKDYTSLTKSQRKVVDYILENIETAARMTIQDISEATNVSIATISRLTKKLGYGSFQDMKLKIYENTQNTTIKFFPFINKDDSYCDIASNSFYMGKLSLKETQLMLQEETLVKAIEILANAKTCNIFALGASQVVALDAFHRFMRTSLKCSFLQDFHFQLMHVASLTNQDCALIISHTGRNKDSLEIAKIAKKNGVPIISITSNMTSPLTKLSDIVLVSVSDETNYRPEAVSSLVSQITLVDALFMMYAIKIDDNEEYFTKIRNVINTTRIDN</sequence>
<dbReference type="InterPro" id="IPR000281">
    <property type="entry name" value="HTH_RpiR"/>
</dbReference>
<dbReference type="RefSeq" id="WP_113919885.1">
    <property type="nucleotide sequence ID" value="NZ_QNRX01000004.1"/>
</dbReference>
<gene>
    <name evidence="6" type="ORF">DES36_10419</name>
</gene>
<dbReference type="SUPFAM" id="SSF53697">
    <property type="entry name" value="SIS domain"/>
    <property type="match status" value="1"/>
</dbReference>
<keyword evidence="1" id="KW-0805">Transcription regulation</keyword>
<evidence type="ECO:0000259" key="5">
    <source>
        <dbReference type="PROSITE" id="PS51464"/>
    </source>
</evidence>
<feature type="domain" description="SIS" evidence="5">
    <location>
        <begin position="121"/>
        <end position="261"/>
    </location>
</feature>
<dbReference type="Proteomes" id="UP000253490">
    <property type="component" value="Unassembled WGS sequence"/>
</dbReference>
<feature type="domain" description="HTH rpiR-type" evidence="4">
    <location>
        <begin position="1"/>
        <end position="77"/>
    </location>
</feature>
<dbReference type="Pfam" id="PF01418">
    <property type="entry name" value="HTH_6"/>
    <property type="match status" value="1"/>
</dbReference>
<dbReference type="CDD" id="cd05013">
    <property type="entry name" value="SIS_RpiR"/>
    <property type="match status" value="1"/>
</dbReference>
<evidence type="ECO:0000256" key="2">
    <source>
        <dbReference type="ARBA" id="ARBA00023125"/>
    </source>
</evidence>
<keyword evidence="3" id="KW-0804">Transcription</keyword>
<evidence type="ECO:0000256" key="1">
    <source>
        <dbReference type="ARBA" id="ARBA00023015"/>
    </source>
</evidence>
<accession>A0A366IAP8</accession>
<dbReference type="Gene3D" id="3.40.50.10490">
    <property type="entry name" value="Glucose-6-phosphate isomerase like protein, domain 1"/>
    <property type="match status" value="1"/>
</dbReference>
<dbReference type="GO" id="GO:0003700">
    <property type="term" value="F:DNA-binding transcription factor activity"/>
    <property type="evidence" value="ECO:0007669"/>
    <property type="project" value="InterPro"/>
</dbReference>
<name>A0A366IAP8_9FIRM</name>
<dbReference type="InterPro" id="IPR009057">
    <property type="entry name" value="Homeodomain-like_sf"/>
</dbReference>
<evidence type="ECO:0000256" key="3">
    <source>
        <dbReference type="ARBA" id="ARBA00023163"/>
    </source>
</evidence>
<keyword evidence="7" id="KW-1185">Reference proteome</keyword>
<dbReference type="InterPro" id="IPR047640">
    <property type="entry name" value="RpiR-like"/>
</dbReference>
<dbReference type="GO" id="GO:0003677">
    <property type="term" value="F:DNA binding"/>
    <property type="evidence" value="ECO:0007669"/>
    <property type="project" value="UniProtKB-KW"/>
</dbReference>
<comment type="caution">
    <text evidence="6">The sequence shown here is derived from an EMBL/GenBank/DDBJ whole genome shotgun (WGS) entry which is preliminary data.</text>
</comment>
<dbReference type="GO" id="GO:0097367">
    <property type="term" value="F:carbohydrate derivative binding"/>
    <property type="evidence" value="ECO:0007669"/>
    <property type="project" value="InterPro"/>
</dbReference>
<dbReference type="PROSITE" id="PS51071">
    <property type="entry name" value="HTH_RPIR"/>
    <property type="match status" value="1"/>
</dbReference>
<dbReference type="AlphaFoldDB" id="A0A366IAP8"/>
<proteinExistence type="predicted"/>
<dbReference type="InterPro" id="IPR035472">
    <property type="entry name" value="RpiR-like_SIS"/>
</dbReference>
<dbReference type="InterPro" id="IPR036388">
    <property type="entry name" value="WH-like_DNA-bd_sf"/>
</dbReference>
<dbReference type="SUPFAM" id="SSF46689">
    <property type="entry name" value="Homeodomain-like"/>
    <property type="match status" value="1"/>
</dbReference>
<dbReference type="PANTHER" id="PTHR30514:SF10">
    <property type="entry name" value="MURR_RPIR FAMILY TRANSCRIPTIONAL REGULATOR"/>
    <property type="match status" value="1"/>
</dbReference>
<reference evidence="6 7" key="1">
    <citation type="submission" date="2018-06" db="EMBL/GenBank/DDBJ databases">
        <title>Genomic Encyclopedia of Type Strains, Phase IV (KMG-IV): sequencing the most valuable type-strain genomes for metagenomic binning, comparative biology and taxonomic classification.</title>
        <authorList>
            <person name="Goeker M."/>
        </authorList>
    </citation>
    <scope>NUCLEOTIDE SEQUENCE [LARGE SCALE GENOMIC DNA]</scope>
    <source>
        <strain evidence="6 7">DSM 22112</strain>
    </source>
</reference>
<protein>
    <submittedName>
        <fullName evidence="6">RpiR family transcriptional regulator</fullName>
    </submittedName>
</protein>
<dbReference type="EMBL" id="QNRX01000004">
    <property type="protein sequence ID" value="RBP67320.1"/>
    <property type="molecule type" value="Genomic_DNA"/>
</dbReference>
<dbReference type="PANTHER" id="PTHR30514">
    <property type="entry name" value="GLUCOKINASE"/>
    <property type="match status" value="1"/>
</dbReference>
<dbReference type="InterPro" id="IPR001347">
    <property type="entry name" value="SIS_dom"/>
</dbReference>
<evidence type="ECO:0000259" key="4">
    <source>
        <dbReference type="PROSITE" id="PS51071"/>
    </source>
</evidence>
<keyword evidence="2" id="KW-0238">DNA-binding</keyword>
<dbReference type="GO" id="GO:1901135">
    <property type="term" value="P:carbohydrate derivative metabolic process"/>
    <property type="evidence" value="ECO:0007669"/>
    <property type="project" value="InterPro"/>
</dbReference>
<dbReference type="PROSITE" id="PS51464">
    <property type="entry name" value="SIS"/>
    <property type="match status" value="1"/>
</dbReference>
<dbReference type="InterPro" id="IPR046348">
    <property type="entry name" value="SIS_dom_sf"/>
</dbReference>
<dbReference type="OrthoDB" id="3684496at2"/>
<organism evidence="6 7">
    <name type="scientific">Alkalibaculum bacchi</name>
    <dbReference type="NCBI Taxonomy" id="645887"/>
    <lineage>
        <taxon>Bacteria</taxon>
        <taxon>Bacillati</taxon>
        <taxon>Bacillota</taxon>
        <taxon>Clostridia</taxon>
        <taxon>Eubacteriales</taxon>
        <taxon>Eubacteriaceae</taxon>
        <taxon>Alkalibaculum</taxon>
    </lineage>
</organism>
<evidence type="ECO:0000313" key="7">
    <source>
        <dbReference type="Proteomes" id="UP000253490"/>
    </source>
</evidence>
<dbReference type="Gene3D" id="1.10.10.10">
    <property type="entry name" value="Winged helix-like DNA-binding domain superfamily/Winged helix DNA-binding domain"/>
    <property type="match status" value="1"/>
</dbReference>
<dbReference type="Pfam" id="PF01380">
    <property type="entry name" value="SIS"/>
    <property type="match status" value="1"/>
</dbReference>
<evidence type="ECO:0000313" key="6">
    <source>
        <dbReference type="EMBL" id="RBP67320.1"/>
    </source>
</evidence>